<dbReference type="STRING" id="1424661.SAMN05216281_11383"/>
<gene>
    <name evidence="3" type="ORF">E3O10_03375</name>
</gene>
<dbReference type="EMBL" id="SOFF01000012">
    <property type="protein sequence ID" value="TFB93327.1"/>
    <property type="molecule type" value="Genomic_DNA"/>
</dbReference>
<evidence type="ECO:0000259" key="1">
    <source>
        <dbReference type="Pfam" id="PF09423"/>
    </source>
</evidence>
<name>A0A1H8J5N5_9MICO</name>
<sequence length="554" mass="61920">MTSSRLILGPMMRYVDAVSASIWFETRDAGQVVVRAAGRSWAARTFAVHGHHYALVHVHDLHPDSTLPYTVEIDGNLVWPDSESAFPASVIATLGSEHALRLSFGSCRTSVPHDENGNRSHGVDALRASALRLASPNTGVPRPDLILFLGDQVYADLTTEKMQEFIRARRDISEPPGEELADFEEYAHLYRLAWSDEANRWLLATVPTAMIFDDHDIRDDWNTSLSWKREMEATTWWRGRIVAGLASYWVYQHLGNMSPAERADDEMWREIAGHSAAAELDISARLDAFAQRCDQEPTSYRWSYCRDINDVRLIVVDSRAARQLEPARRALLDEDETHWLDERMRGGFRHLLVGTSLPFLLPPGLHHLEAWDEAVSEGAWGKPAARMGERLRQLVDLEHWGAFQRSFRQLARMATEVADGQRGTPPQTVTFLSGDVHYSTVSEVQRTSGSRIVQAVCSPIRNPLPRAMRSFSAVLAYGIATRLSALLARSAGVSSPPFRWSGIKGPWFDNCLASLEDTPAGLELHWERGVVQGGDHGHPLVETVATITLTPRAP</sequence>
<dbReference type="SUPFAM" id="SSF56300">
    <property type="entry name" value="Metallo-dependent phosphatases"/>
    <property type="match status" value="1"/>
</dbReference>
<reference evidence="3 4" key="1">
    <citation type="submission" date="2019-03" db="EMBL/GenBank/DDBJ databases">
        <title>Genomics of glacier-inhabiting Cryobacterium strains.</title>
        <authorList>
            <person name="Liu Q."/>
            <person name="Xin Y.-H."/>
        </authorList>
    </citation>
    <scope>NUCLEOTIDE SEQUENCE [LARGE SCALE GENOMIC DNA]</scope>
    <source>
        <strain evidence="3 4">Hh15</strain>
    </source>
</reference>
<accession>A0A1H8J5N5</accession>
<dbReference type="Pfam" id="PF09423">
    <property type="entry name" value="PhoD"/>
    <property type="match status" value="1"/>
</dbReference>
<dbReference type="AlphaFoldDB" id="A0A1H8J5N5"/>
<evidence type="ECO:0000313" key="4">
    <source>
        <dbReference type="Proteomes" id="UP000297654"/>
    </source>
</evidence>
<evidence type="ECO:0000313" key="3">
    <source>
        <dbReference type="EMBL" id="TFB93327.1"/>
    </source>
</evidence>
<keyword evidence="4" id="KW-1185">Reference proteome</keyword>
<dbReference type="RefSeq" id="WP_092111253.1">
    <property type="nucleotide sequence ID" value="NZ_FOCN01000013.1"/>
</dbReference>
<feature type="domain" description="PhoD-like phosphatase metallophosphatase" evidence="1">
    <location>
        <begin position="142"/>
        <end position="462"/>
    </location>
</feature>
<organism evidence="3 4">
    <name type="scientific">Cryobacterium luteum</name>
    <dbReference type="NCBI Taxonomy" id="1424661"/>
    <lineage>
        <taxon>Bacteria</taxon>
        <taxon>Bacillati</taxon>
        <taxon>Actinomycetota</taxon>
        <taxon>Actinomycetes</taxon>
        <taxon>Micrococcales</taxon>
        <taxon>Microbacteriaceae</taxon>
        <taxon>Cryobacterium</taxon>
    </lineage>
</organism>
<evidence type="ECO:0000259" key="2">
    <source>
        <dbReference type="Pfam" id="PF25077"/>
    </source>
</evidence>
<dbReference type="OrthoDB" id="9795624at2"/>
<dbReference type="PANTHER" id="PTHR37031">
    <property type="entry name" value="METALLOPHOSPHATASE BINDING DOMAIN PROTEIN"/>
    <property type="match status" value="1"/>
</dbReference>
<feature type="domain" description="DUF7800" evidence="2">
    <location>
        <begin position="4"/>
        <end position="91"/>
    </location>
</feature>
<proteinExistence type="predicted"/>
<comment type="caution">
    <text evidence="3">The sequence shown here is derived from an EMBL/GenBank/DDBJ whole genome shotgun (WGS) entry which is preliminary data.</text>
</comment>
<protein>
    <submittedName>
        <fullName evidence="3">Alkaline phosphatase family protein</fullName>
    </submittedName>
</protein>
<dbReference type="InterPro" id="IPR029052">
    <property type="entry name" value="Metallo-depent_PP-like"/>
</dbReference>
<dbReference type="InterPro" id="IPR056702">
    <property type="entry name" value="DUF7800"/>
</dbReference>
<dbReference type="Proteomes" id="UP000297654">
    <property type="component" value="Unassembled WGS sequence"/>
</dbReference>
<dbReference type="Gene3D" id="3.60.21.70">
    <property type="entry name" value="PhoD-like phosphatase"/>
    <property type="match status" value="1"/>
</dbReference>
<dbReference type="CDD" id="cd07389">
    <property type="entry name" value="MPP_PhoD"/>
    <property type="match status" value="1"/>
</dbReference>
<dbReference type="PANTHER" id="PTHR37031:SF2">
    <property type="entry name" value="PHOD-LIKE PHOSPHATASE METALLOPHOSPHATASE DOMAIN-CONTAINING PROTEIN"/>
    <property type="match status" value="1"/>
</dbReference>
<dbReference type="InterPro" id="IPR038607">
    <property type="entry name" value="PhoD-like_sf"/>
</dbReference>
<dbReference type="Pfam" id="PF25077">
    <property type="entry name" value="DUF7800"/>
    <property type="match status" value="1"/>
</dbReference>
<dbReference type="InterPro" id="IPR018946">
    <property type="entry name" value="PhoD-like_MPP"/>
</dbReference>